<proteinExistence type="inferred from homology"/>
<reference evidence="5" key="1">
    <citation type="journal article" date="2020" name="mSystems">
        <title>Genome- and Community-Level Interaction Insights into Carbon Utilization and Element Cycling Functions of Hydrothermarchaeota in Hydrothermal Sediment.</title>
        <authorList>
            <person name="Zhou Z."/>
            <person name="Liu Y."/>
            <person name="Xu W."/>
            <person name="Pan J."/>
            <person name="Luo Z.H."/>
            <person name="Li M."/>
        </authorList>
    </citation>
    <scope>NUCLEOTIDE SEQUENCE [LARGE SCALE GENOMIC DNA]</scope>
    <source>
        <strain evidence="5">SpSt-339</strain>
    </source>
</reference>
<dbReference type="EC" id="3.2.1.18" evidence="3"/>
<dbReference type="AlphaFoldDB" id="A0A7C2PC66"/>
<evidence type="ECO:0000313" key="5">
    <source>
        <dbReference type="EMBL" id="HEN16816.1"/>
    </source>
</evidence>
<dbReference type="InterPro" id="IPR036278">
    <property type="entry name" value="Sialidase_sf"/>
</dbReference>
<dbReference type="GO" id="GO:0016020">
    <property type="term" value="C:membrane"/>
    <property type="evidence" value="ECO:0007669"/>
    <property type="project" value="TreeGrafter"/>
</dbReference>
<feature type="domain" description="Sialidase" evidence="4">
    <location>
        <begin position="64"/>
        <end position="351"/>
    </location>
</feature>
<name>A0A7C2PC66_9PLAN</name>
<dbReference type="SUPFAM" id="SSF50939">
    <property type="entry name" value="Sialidases"/>
    <property type="match status" value="1"/>
</dbReference>
<dbReference type="GO" id="GO:0009313">
    <property type="term" value="P:oligosaccharide catabolic process"/>
    <property type="evidence" value="ECO:0007669"/>
    <property type="project" value="TreeGrafter"/>
</dbReference>
<dbReference type="Pfam" id="PF13088">
    <property type="entry name" value="BNR_2"/>
    <property type="match status" value="1"/>
</dbReference>
<sequence length="381" mass="41520">MMGAPSMMIPRAWIGGLITVSLAFATVEWAHAAASLTEQPLFTAGQDGYHTYRIPALLVTPRGTVLAFCEGRKTGTGDHGDLDLLLKRSTDGGRTWSAQQIVYEEGGDAKITIGNPCPVVDARTGTIWLPFCRDNKQVLITSSRDEGRTWSPPREISDTARKPDWDWVATGPGIGIQLTRGPHAGRLVIPSDHKRTLAGKQLEWNSHMLFSDDGGQSWQLGQPIQTGGNECQIIERADGSLLVNTRMQGNFEGYRGIATSTDGGVTWSAIEQEKSLPCPKCQASLLRYSPELLLFSNPHPPASTDGKPSGARVRMTVRLSRDDGRTWPVAKVLHAGPAAYSSLARLADGTILCLYEGGEQRPYEALRLARFPLEWLTTDGE</sequence>
<dbReference type="GO" id="GO:0005737">
    <property type="term" value="C:cytoplasm"/>
    <property type="evidence" value="ECO:0007669"/>
    <property type="project" value="TreeGrafter"/>
</dbReference>
<dbReference type="PANTHER" id="PTHR10628">
    <property type="entry name" value="SIALIDASE"/>
    <property type="match status" value="1"/>
</dbReference>
<evidence type="ECO:0000256" key="2">
    <source>
        <dbReference type="ARBA" id="ARBA00009348"/>
    </source>
</evidence>
<dbReference type="CDD" id="cd15482">
    <property type="entry name" value="Sialidase_non-viral"/>
    <property type="match status" value="1"/>
</dbReference>
<comment type="similarity">
    <text evidence="2">Belongs to the glycosyl hydrolase 33 family.</text>
</comment>
<comment type="caution">
    <text evidence="5">The sequence shown here is derived from an EMBL/GenBank/DDBJ whole genome shotgun (WGS) entry which is preliminary data.</text>
</comment>
<dbReference type="InterPro" id="IPR011040">
    <property type="entry name" value="Sialidase"/>
</dbReference>
<comment type="catalytic activity">
    <reaction evidence="1">
        <text>Hydrolysis of alpha-(2-&gt;3)-, alpha-(2-&gt;6)-, alpha-(2-&gt;8)- glycosidic linkages of terminal sialic acid residues in oligosaccharides, glycoproteins, glycolipids, colominic acid and synthetic substrates.</text>
        <dbReference type="EC" id="3.2.1.18"/>
    </reaction>
</comment>
<dbReference type="PANTHER" id="PTHR10628:SF30">
    <property type="entry name" value="EXO-ALPHA-SIALIDASE"/>
    <property type="match status" value="1"/>
</dbReference>
<gene>
    <name evidence="5" type="ORF">ENQ76_15245</name>
</gene>
<dbReference type="Gene3D" id="2.120.10.10">
    <property type="match status" value="1"/>
</dbReference>
<accession>A0A7C2PC66</accession>
<dbReference type="GO" id="GO:0004308">
    <property type="term" value="F:exo-alpha-sialidase activity"/>
    <property type="evidence" value="ECO:0007669"/>
    <property type="project" value="UniProtKB-EC"/>
</dbReference>
<evidence type="ECO:0000259" key="4">
    <source>
        <dbReference type="Pfam" id="PF13088"/>
    </source>
</evidence>
<dbReference type="EMBL" id="DSOK01000420">
    <property type="protein sequence ID" value="HEN16816.1"/>
    <property type="molecule type" value="Genomic_DNA"/>
</dbReference>
<evidence type="ECO:0000256" key="1">
    <source>
        <dbReference type="ARBA" id="ARBA00000427"/>
    </source>
</evidence>
<dbReference type="GO" id="GO:0006689">
    <property type="term" value="P:ganglioside catabolic process"/>
    <property type="evidence" value="ECO:0007669"/>
    <property type="project" value="TreeGrafter"/>
</dbReference>
<dbReference type="InterPro" id="IPR026856">
    <property type="entry name" value="Sialidase_fam"/>
</dbReference>
<organism evidence="5">
    <name type="scientific">Schlesneria paludicola</name>
    <dbReference type="NCBI Taxonomy" id="360056"/>
    <lineage>
        <taxon>Bacteria</taxon>
        <taxon>Pseudomonadati</taxon>
        <taxon>Planctomycetota</taxon>
        <taxon>Planctomycetia</taxon>
        <taxon>Planctomycetales</taxon>
        <taxon>Planctomycetaceae</taxon>
        <taxon>Schlesneria</taxon>
    </lineage>
</organism>
<evidence type="ECO:0000256" key="3">
    <source>
        <dbReference type="ARBA" id="ARBA00012733"/>
    </source>
</evidence>
<protein>
    <recommendedName>
        <fullName evidence="3">exo-alpha-sialidase</fullName>
        <ecNumber evidence="3">3.2.1.18</ecNumber>
    </recommendedName>
</protein>